<dbReference type="InParanoid" id="A0A0L0HJR2"/>
<dbReference type="VEuPathDB" id="FungiDB:SPPG_03175"/>
<dbReference type="STRING" id="645134.A0A0L0HJR2"/>
<protein>
    <submittedName>
        <fullName evidence="2">Uncharacterized protein</fullName>
    </submittedName>
</protein>
<dbReference type="EMBL" id="KQ257454">
    <property type="protein sequence ID" value="KND01362.1"/>
    <property type="molecule type" value="Genomic_DNA"/>
</dbReference>
<feature type="compositionally biased region" description="Basic residues" evidence="1">
    <location>
        <begin position="254"/>
        <end position="266"/>
    </location>
</feature>
<feature type="region of interest" description="Disordered" evidence="1">
    <location>
        <begin position="29"/>
        <end position="84"/>
    </location>
</feature>
<reference evidence="2 3" key="1">
    <citation type="submission" date="2009-08" db="EMBL/GenBank/DDBJ databases">
        <title>The Genome Sequence of Spizellomyces punctatus strain DAOM BR117.</title>
        <authorList>
            <consortium name="The Broad Institute Genome Sequencing Platform"/>
            <person name="Russ C."/>
            <person name="Cuomo C."/>
            <person name="Shea T."/>
            <person name="Young S.K."/>
            <person name="Zeng Q."/>
            <person name="Koehrsen M."/>
            <person name="Haas B."/>
            <person name="Borodovsky M."/>
            <person name="Guigo R."/>
            <person name="Alvarado L."/>
            <person name="Berlin A."/>
            <person name="Bochicchio J."/>
            <person name="Borenstein D."/>
            <person name="Chapman S."/>
            <person name="Chen Z."/>
            <person name="Engels R."/>
            <person name="Freedman E."/>
            <person name="Gellesch M."/>
            <person name="Goldberg J."/>
            <person name="Griggs A."/>
            <person name="Gujja S."/>
            <person name="Heiman D."/>
            <person name="Hepburn T."/>
            <person name="Howarth C."/>
            <person name="Jen D."/>
            <person name="Larson L."/>
            <person name="Lewis B."/>
            <person name="Mehta T."/>
            <person name="Park D."/>
            <person name="Pearson M."/>
            <person name="Roberts A."/>
            <person name="Saif S."/>
            <person name="Shenoy N."/>
            <person name="Sisk P."/>
            <person name="Stolte C."/>
            <person name="Sykes S."/>
            <person name="Thomson T."/>
            <person name="Walk T."/>
            <person name="White J."/>
            <person name="Yandava C."/>
            <person name="Burger G."/>
            <person name="Gray M.W."/>
            <person name="Holland P.W.H."/>
            <person name="King N."/>
            <person name="Lang F.B.F."/>
            <person name="Roger A.J."/>
            <person name="Ruiz-Trillo I."/>
            <person name="Lander E."/>
            <person name="Nusbaum C."/>
        </authorList>
    </citation>
    <scope>NUCLEOTIDE SEQUENCE [LARGE SCALE GENOMIC DNA]</scope>
    <source>
        <strain evidence="2 3">DAOM BR117</strain>
    </source>
</reference>
<dbReference type="GO" id="GO:0005096">
    <property type="term" value="F:GTPase activator activity"/>
    <property type="evidence" value="ECO:0007669"/>
    <property type="project" value="InterPro"/>
</dbReference>
<evidence type="ECO:0000256" key="1">
    <source>
        <dbReference type="SAM" id="MobiDB-lite"/>
    </source>
</evidence>
<evidence type="ECO:0000313" key="2">
    <source>
        <dbReference type="EMBL" id="KND01362.1"/>
    </source>
</evidence>
<dbReference type="Proteomes" id="UP000053201">
    <property type="component" value="Unassembled WGS sequence"/>
</dbReference>
<dbReference type="InterPro" id="IPR034586">
    <property type="entry name" value="Bfa1/Byr4"/>
</dbReference>
<organism evidence="2 3">
    <name type="scientific">Spizellomyces punctatus (strain DAOM BR117)</name>
    <dbReference type="NCBI Taxonomy" id="645134"/>
    <lineage>
        <taxon>Eukaryota</taxon>
        <taxon>Fungi</taxon>
        <taxon>Fungi incertae sedis</taxon>
        <taxon>Chytridiomycota</taxon>
        <taxon>Chytridiomycota incertae sedis</taxon>
        <taxon>Chytridiomycetes</taxon>
        <taxon>Spizellomycetales</taxon>
        <taxon>Spizellomycetaceae</taxon>
        <taxon>Spizellomyces</taxon>
    </lineage>
</organism>
<dbReference type="PANTHER" id="PTHR35140">
    <property type="entry name" value="MITOTIC CHECK POINT PROTEIN BFA1"/>
    <property type="match status" value="1"/>
</dbReference>
<name>A0A0L0HJR2_SPIPD</name>
<dbReference type="GO" id="GO:1990334">
    <property type="term" value="C:Bfa1-Bub2 complex"/>
    <property type="evidence" value="ECO:0007669"/>
    <property type="project" value="InterPro"/>
</dbReference>
<sequence>MIASESEDEAFDDIEFPDSVEALRLGAYRHTGQSSEVEMDGEDDADDPSAGLVIPDDGTLHPGRLKVTPIAGPTPSPRAASPSKIPRLVPSAFVSSYVQADMHGKPKPLTGTYISGPDRRTGPSAPISPSLGHIQRLSSQLISQRKLHGDSPTKLIRKPKGAQQYGDGTELDTFDDLPVSSTTENKFVKTIKVTPKINPAKPVHNTSLKRSSSKAGSMGSIVSSPEERENRRPYTAGGPVHHRPSQTYQDRRPPTSHKRRPRKKPTLIRNLNNSNAVKVVGDMVYNPALQKWEGNEDVLAEFDKALPSRPALITNKGGYKMPQVVGNMVFDPIKMCWVGNDEEADVFADISDDMSVVTEMGSGGFVPEQTEFNLSKSFKEAMCIAESSHKLFMGKWYPKAVLDSRTMMRDTSKTHLYEIRSHTNGDRRPKLMGRHAIWR</sequence>
<keyword evidence="3" id="KW-1185">Reference proteome</keyword>
<proteinExistence type="predicted"/>
<feature type="compositionally biased region" description="Acidic residues" evidence="1">
    <location>
        <begin position="37"/>
        <end position="47"/>
    </location>
</feature>
<feature type="compositionally biased region" description="Polar residues" evidence="1">
    <location>
        <begin position="204"/>
        <end position="223"/>
    </location>
</feature>
<dbReference type="GO" id="GO:0044732">
    <property type="term" value="C:mitotic spindle pole body"/>
    <property type="evidence" value="ECO:0007669"/>
    <property type="project" value="TreeGrafter"/>
</dbReference>
<dbReference type="OrthoDB" id="19159at2759"/>
<evidence type="ECO:0000313" key="3">
    <source>
        <dbReference type="Proteomes" id="UP000053201"/>
    </source>
</evidence>
<dbReference type="GO" id="GO:0001100">
    <property type="term" value="P:negative regulation of exit from mitosis"/>
    <property type="evidence" value="ECO:0007669"/>
    <property type="project" value="InterPro"/>
</dbReference>
<dbReference type="eggNOG" id="ENOG502QX1K">
    <property type="taxonomic scope" value="Eukaryota"/>
</dbReference>
<accession>A0A0L0HJR2</accession>
<feature type="region of interest" description="Disordered" evidence="1">
    <location>
        <begin position="104"/>
        <end position="130"/>
    </location>
</feature>
<feature type="region of interest" description="Disordered" evidence="1">
    <location>
        <begin position="144"/>
        <end position="177"/>
    </location>
</feature>
<dbReference type="RefSeq" id="XP_016609401.1">
    <property type="nucleotide sequence ID" value="XM_016751450.1"/>
</dbReference>
<dbReference type="PANTHER" id="PTHR35140:SF1">
    <property type="entry name" value="MITOTIC CHECK POINT PROTEIN BFA1"/>
    <property type="match status" value="1"/>
</dbReference>
<dbReference type="AlphaFoldDB" id="A0A0L0HJR2"/>
<feature type="region of interest" description="Disordered" evidence="1">
    <location>
        <begin position="197"/>
        <end position="269"/>
    </location>
</feature>
<gene>
    <name evidence="2" type="ORF">SPPG_03175</name>
</gene>
<dbReference type="GeneID" id="27686709"/>